<evidence type="ECO:0000313" key="2">
    <source>
        <dbReference type="EMBL" id="TNN32660.1"/>
    </source>
</evidence>
<gene>
    <name evidence="2" type="ORF">EYF80_057177</name>
</gene>
<keyword evidence="3" id="KW-1185">Reference proteome</keyword>
<dbReference type="EMBL" id="SRLO01002565">
    <property type="protein sequence ID" value="TNN32660.1"/>
    <property type="molecule type" value="Genomic_DNA"/>
</dbReference>
<dbReference type="Proteomes" id="UP000314294">
    <property type="component" value="Unassembled WGS sequence"/>
</dbReference>
<accession>A0A4Z2EVI3</accession>
<evidence type="ECO:0000256" key="1">
    <source>
        <dbReference type="SAM" id="MobiDB-lite"/>
    </source>
</evidence>
<dbReference type="AlphaFoldDB" id="A0A4Z2EVI3"/>
<name>A0A4Z2EVI3_9TELE</name>
<sequence>MLQDIGRPPATQEAFKQQEPKASEASSPLTFRPQLANKRISNHFSRARQRAALWRRSTL</sequence>
<comment type="caution">
    <text evidence="2">The sequence shown here is derived from an EMBL/GenBank/DDBJ whole genome shotgun (WGS) entry which is preliminary data.</text>
</comment>
<organism evidence="2 3">
    <name type="scientific">Liparis tanakae</name>
    <name type="common">Tanaka's snailfish</name>
    <dbReference type="NCBI Taxonomy" id="230148"/>
    <lineage>
        <taxon>Eukaryota</taxon>
        <taxon>Metazoa</taxon>
        <taxon>Chordata</taxon>
        <taxon>Craniata</taxon>
        <taxon>Vertebrata</taxon>
        <taxon>Euteleostomi</taxon>
        <taxon>Actinopterygii</taxon>
        <taxon>Neopterygii</taxon>
        <taxon>Teleostei</taxon>
        <taxon>Neoteleostei</taxon>
        <taxon>Acanthomorphata</taxon>
        <taxon>Eupercaria</taxon>
        <taxon>Perciformes</taxon>
        <taxon>Cottioidei</taxon>
        <taxon>Cottales</taxon>
        <taxon>Liparidae</taxon>
        <taxon>Liparis</taxon>
    </lineage>
</organism>
<evidence type="ECO:0000313" key="3">
    <source>
        <dbReference type="Proteomes" id="UP000314294"/>
    </source>
</evidence>
<protein>
    <submittedName>
        <fullName evidence="2">Uncharacterized protein</fullName>
    </submittedName>
</protein>
<proteinExistence type="predicted"/>
<feature type="region of interest" description="Disordered" evidence="1">
    <location>
        <begin position="1"/>
        <end position="47"/>
    </location>
</feature>
<reference evidence="2 3" key="1">
    <citation type="submission" date="2019-03" db="EMBL/GenBank/DDBJ databases">
        <title>First draft genome of Liparis tanakae, snailfish: a comprehensive survey of snailfish specific genes.</title>
        <authorList>
            <person name="Kim W."/>
            <person name="Song I."/>
            <person name="Jeong J.-H."/>
            <person name="Kim D."/>
            <person name="Kim S."/>
            <person name="Ryu S."/>
            <person name="Song J.Y."/>
            <person name="Lee S.K."/>
        </authorList>
    </citation>
    <scope>NUCLEOTIDE SEQUENCE [LARGE SCALE GENOMIC DNA]</scope>
    <source>
        <tissue evidence="2">Muscle</tissue>
    </source>
</reference>